<evidence type="ECO:0000259" key="1">
    <source>
        <dbReference type="Pfam" id="PF00646"/>
    </source>
</evidence>
<protein>
    <recommendedName>
        <fullName evidence="1">F-box domain-containing protein</fullName>
    </recommendedName>
</protein>
<reference evidence="2 3" key="1">
    <citation type="journal article" date="2019" name="Sci. Rep.">
        <title>A high-quality genome of Eragrostis curvula grass provides insights into Poaceae evolution and supports new strategies to enhance forage quality.</title>
        <authorList>
            <person name="Carballo J."/>
            <person name="Santos B.A.C.M."/>
            <person name="Zappacosta D."/>
            <person name="Garbus I."/>
            <person name="Selva J.P."/>
            <person name="Gallo C.A."/>
            <person name="Diaz A."/>
            <person name="Albertini E."/>
            <person name="Caccamo M."/>
            <person name="Echenique V."/>
        </authorList>
    </citation>
    <scope>NUCLEOTIDE SEQUENCE [LARGE SCALE GENOMIC DNA]</scope>
    <source>
        <strain evidence="3">cv. Victoria</strain>
        <tissue evidence="2">Leaf</tissue>
    </source>
</reference>
<dbReference type="InterPro" id="IPR001810">
    <property type="entry name" value="F-box_dom"/>
</dbReference>
<dbReference type="EMBL" id="RWGY01000598">
    <property type="protein sequence ID" value="TVU00359.1"/>
    <property type="molecule type" value="Genomic_DNA"/>
</dbReference>
<dbReference type="AlphaFoldDB" id="A0A5J9SN60"/>
<dbReference type="Gramene" id="TVU00359">
    <property type="protein sequence ID" value="TVU00359"/>
    <property type="gene ID" value="EJB05_54220"/>
</dbReference>
<gene>
    <name evidence="2" type="ORF">EJB05_54220</name>
</gene>
<dbReference type="InterPro" id="IPR036047">
    <property type="entry name" value="F-box-like_dom_sf"/>
</dbReference>
<dbReference type="Pfam" id="PF00646">
    <property type="entry name" value="F-box"/>
    <property type="match status" value="1"/>
</dbReference>
<proteinExistence type="predicted"/>
<dbReference type="SUPFAM" id="SSF81383">
    <property type="entry name" value="F-box domain"/>
    <property type="match status" value="1"/>
</dbReference>
<sequence length="124" mass="14474">MAPPPPHPRAPPELNADAIAEILIRIPPDEPAHLIRACLVCKSWLRLLSDPAFLHRYREFHQDTAAARLLPQPLSDRRILFQFLSIKVETLLSVLRSYNFMEGADRHRLDERIFLFWLLVEQML</sequence>
<keyword evidence="3" id="KW-1185">Reference proteome</keyword>
<comment type="caution">
    <text evidence="2">The sequence shown here is derived from an EMBL/GenBank/DDBJ whole genome shotgun (WGS) entry which is preliminary data.</text>
</comment>
<feature type="domain" description="F-box" evidence="1">
    <location>
        <begin position="14"/>
        <end position="55"/>
    </location>
</feature>
<name>A0A5J9SN60_9POAL</name>
<dbReference type="PANTHER" id="PTHR32133">
    <property type="entry name" value="OS07G0120400 PROTEIN"/>
    <property type="match status" value="1"/>
</dbReference>
<dbReference type="PANTHER" id="PTHR32133:SF408">
    <property type="entry name" value="OS07G0120400 PROTEIN"/>
    <property type="match status" value="1"/>
</dbReference>
<evidence type="ECO:0000313" key="2">
    <source>
        <dbReference type="EMBL" id="TVU00359.1"/>
    </source>
</evidence>
<organism evidence="2 3">
    <name type="scientific">Eragrostis curvula</name>
    <name type="common">weeping love grass</name>
    <dbReference type="NCBI Taxonomy" id="38414"/>
    <lineage>
        <taxon>Eukaryota</taxon>
        <taxon>Viridiplantae</taxon>
        <taxon>Streptophyta</taxon>
        <taxon>Embryophyta</taxon>
        <taxon>Tracheophyta</taxon>
        <taxon>Spermatophyta</taxon>
        <taxon>Magnoliopsida</taxon>
        <taxon>Liliopsida</taxon>
        <taxon>Poales</taxon>
        <taxon>Poaceae</taxon>
        <taxon>PACMAD clade</taxon>
        <taxon>Chloridoideae</taxon>
        <taxon>Eragrostideae</taxon>
        <taxon>Eragrostidinae</taxon>
        <taxon>Eragrostis</taxon>
    </lineage>
</organism>
<feature type="non-terminal residue" evidence="2">
    <location>
        <position position="1"/>
    </location>
</feature>
<dbReference type="Proteomes" id="UP000324897">
    <property type="component" value="Unassembled WGS sequence"/>
</dbReference>
<accession>A0A5J9SN60</accession>
<evidence type="ECO:0000313" key="3">
    <source>
        <dbReference type="Proteomes" id="UP000324897"/>
    </source>
</evidence>
<dbReference type="OrthoDB" id="687793at2759"/>